<feature type="compositionally biased region" description="Pro residues" evidence="1">
    <location>
        <begin position="178"/>
        <end position="200"/>
    </location>
</feature>
<gene>
    <name evidence="3" type="ORF">EV189_3801</name>
</gene>
<feature type="compositionally biased region" description="Low complexity" evidence="1">
    <location>
        <begin position="291"/>
        <end position="313"/>
    </location>
</feature>
<evidence type="ECO:0000256" key="1">
    <source>
        <dbReference type="SAM" id="MobiDB-lite"/>
    </source>
</evidence>
<feature type="compositionally biased region" description="Pro residues" evidence="1">
    <location>
        <begin position="427"/>
        <end position="436"/>
    </location>
</feature>
<keyword evidence="2" id="KW-0732">Signal</keyword>
<accession>A0A4Q7NAL1</accession>
<feature type="region of interest" description="Disordered" evidence="1">
    <location>
        <begin position="178"/>
        <end position="329"/>
    </location>
</feature>
<feature type="signal peptide" evidence="2">
    <location>
        <begin position="1"/>
        <end position="23"/>
    </location>
</feature>
<keyword evidence="4" id="KW-1185">Reference proteome</keyword>
<dbReference type="EMBL" id="SGXD01000006">
    <property type="protein sequence ID" value="RZS79447.1"/>
    <property type="molecule type" value="Genomic_DNA"/>
</dbReference>
<proteinExistence type="predicted"/>
<dbReference type="RefSeq" id="WP_165400387.1">
    <property type="nucleotide sequence ID" value="NZ_SGXD01000006.1"/>
</dbReference>
<evidence type="ECO:0000313" key="3">
    <source>
        <dbReference type="EMBL" id="RZS79447.1"/>
    </source>
</evidence>
<feature type="compositionally biased region" description="Low complexity" evidence="1">
    <location>
        <begin position="217"/>
        <end position="240"/>
    </location>
</feature>
<comment type="caution">
    <text evidence="3">The sequence shown here is derived from an EMBL/GenBank/DDBJ whole genome shotgun (WGS) entry which is preliminary data.</text>
</comment>
<dbReference type="Proteomes" id="UP000293638">
    <property type="component" value="Unassembled WGS sequence"/>
</dbReference>
<evidence type="ECO:0000256" key="2">
    <source>
        <dbReference type="SAM" id="SignalP"/>
    </source>
</evidence>
<reference evidence="3 4" key="1">
    <citation type="submission" date="2019-02" db="EMBL/GenBank/DDBJ databases">
        <title>Genomic Encyclopedia of Type Strains, Phase IV (KMG-IV): sequencing the most valuable type-strain genomes for metagenomic binning, comparative biology and taxonomic classification.</title>
        <authorList>
            <person name="Goeker M."/>
        </authorList>
    </citation>
    <scope>NUCLEOTIDE SEQUENCE [LARGE SCALE GENOMIC DNA]</scope>
    <source>
        <strain evidence="3 4">DSM 45622</strain>
    </source>
</reference>
<evidence type="ECO:0000313" key="4">
    <source>
        <dbReference type="Proteomes" id="UP000293638"/>
    </source>
</evidence>
<organism evidence="3 4">
    <name type="scientific">Motilibacter rhizosphaerae</name>
    <dbReference type="NCBI Taxonomy" id="598652"/>
    <lineage>
        <taxon>Bacteria</taxon>
        <taxon>Bacillati</taxon>
        <taxon>Actinomycetota</taxon>
        <taxon>Actinomycetes</taxon>
        <taxon>Motilibacterales</taxon>
        <taxon>Motilibacteraceae</taxon>
        <taxon>Motilibacter</taxon>
    </lineage>
</organism>
<sequence>MHQRGTRARAARLLAALACTALAGLVAAAPARAQDPTVSTDATGPLVQATAMAPGAPQSACVRVSWTGATDAALVPSATASGPLADYLDLRVERGSGGAYGDCTGFSGTTVFTGTLAEYALLPRTSASSIAVGVRGDGTTTYRLTVSVEGDDRAQGASATASFAWSLLDVDAPVAPVPPPPVPSAAPTPAPVGPPSPTPTPARTRTPSPAPSPARTPSPRATPASTPTPGEDPSPSSSASGGSGGPGDGGAGGPGDAPRDSGGGSGSDPGSGSDAGAGSTGGGVSGGAASGGRAPRTGSAPTRPRATTTVPLTGSPDAGPSGPGQLLTDVGSALGRAALAPLRPFAKPLKAVSAPLRALVSPLRGLLPSDLSTIAPALSDASTTVARHSGFPSALLVVVLAFLGLQDRIDRRDPKLAAAPLYSDPHLPFPPDPPDLVPAGGPDDPPADDPTVHHPTTDHPTAETARSAP</sequence>
<dbReference type="AlphaFoldDB" id="A0A4Q7NAL1"/>
<protein>
    <submittedName>
        <fullName evidence="3">Uncharacterized protein</fullName>
    </submittedName>
</protein>
<feature type="compositionally biased region" description="Gly residues" evidence="1">
    <location>
        <begin position="241"/>
        <end position="290"/>
    </location>
</feature>
<feature type="compositionally biased region" description="Basic and acidic residues" evidence="1">
    <location>
        <begin position="450"/>
        <end position="461"/>
    </location>
</feature>
<name>A0A4Q7NAL1_9ACTN</name>
<feature type="chain" id="PRO_5039214238" evidence="2">
    <location>
        <begin position="24"/>
        <end position="469"/>
    </location>
</feature>
<feature type="region of interest" description="Disordered" evidence="1">
    <location>
        <begin position="422"/>
        <end position="469"/>
    </location>
</feature>